<protein>
    <submittedName>
        <fullName evidence="1">Uncharacterized protein</fullName>
    </submittedName>
</protein>
<accession>A0ABS1CK74</accession>
<dbReference type="Proteomes" id="UP000748752">
    <property type="component" value="Unassembled WGS sequence"/>
</dbReference>
<evidence type="ECO:0000313" key="2">
    <source>
        <dbReference type="Proteomes" id="UP000748752"/>
    </source>
</evidence>
<dbReference type="RefSeq" id="WP_200239620.1">
    <property type="nucleotide sequence ID" value="NZ_NRRV01000042.1"/>
</dbReference>
<comment type="caution">
    <text evidence="1">The sequence shown here is derived from an EMBL/GenBank/DDBJ whole genome shotgun (WGS) entry which is preliminary data.</text>
</comment>
<keyword evidence="2" id="KW-1185">Reference proteome</keyword>
<proteinExistence type="predicted"/>
<gene>
    <name evidence="1" type="ORF">CKO31_16095</name>
</gene>
<name>A0ABS1CK74_9GAMM</name>
<dbReference type="EMBL" id="NRRV01000042">
    <property type="protein sequence ID" value="MBK1632232.1"/>
    <property type="molecule type" value="Genomic_DNA"/>
</dbReference>
<evidence type="ECO:0000313" key="1">
    <source>
        <dbReference type="EMBL" id="MBK1632232.1"/>
    </source>
</evidence>
<reference evidence="1 2" key="1">
    <citation type="journal article" date="2020" name="Microorganisms">
        <title>Osmotic Adaptation and Compatible Solute Biosynthesis of Phototrophic Bacteria as Revealed from Genome Analyses.</title>
        <authorList>
            <person name="Imhoff J.F."/>
            <person name="Rahn T."/>
            <person name="Kunzel S."/>
            <person name="Keller A."/>
            <person name="Neulinger S.C."/>
        </authorList>
    </citation>
    <scope>NUCLEOTIDE SEQUENCE [LARGE SCALE GENOMIC DNA]</scope>
    <source>
        <strain evidence="1 2">DSM 6210</strain>
    </source>
</reference>
<sequence>MSTDFNDDPHLDVCQNIEFGLRTAYERSPSLTDTQCMFAIDSAKVAVKQAFGYAKNQPLKVLPGTEGVVDWCVKVGRKRVGEQSDLTLKEYIARLEKIKRSVKRHSTAGPRGYYEFVRDYV</sequence>
<organism evidence="1 2">
    <name type="scientific">Thiohalocapsa halophila</name>
    <dbReference type="NCBI Taxonomy" id="69359"/>
    <lineage>
        <taxon>Bacteria</taxon>
        <taxon>Pseudomonadati</taxon>
        <taxon>Pseudomonadota</taxon>
        <taxon>Gammaproteobacteria</taxon>
        <taxon>Chromatiales</taxon>
        <taxon>Chromatiaceae</taxon>
        <taxon>Thiohalocapsa</taxon>
    </lineage>
</organism>